<dbReference type="InterPro" id="IPR017853">
    <property type="entry name" value="GH"/>
</dbReference>
<dbReference type="InterPro" id="IPR025275">
    <property type="entry name" value="DUF4015"/>
</dbReference>
<feature type="compositionally biased region" description="Low complexity" evidence="1">
    <location>
        <begin position="74"/>
        <end position="92"/>
    </location>
</feature>
<proteinExistence type="predicted"/>
<feature type="domain" description="DUF4015" evidence="3">
    <location>
        <begin position="120"/>
        <end position="511"/>
    </location>
</feature>
<evidence type="ECO:0000313" key="5">
    <source>
        <dbReference type="Proteomes" id="UP000673394"/>
    </source>
</evidence>
<dbReference type="SUPFAM" id="SSF51445">
    <property type="entry name" value="(Trans)glycosidases"/>
    <property type="match status" value="1"/>
</dbReference>
<name>A0ABS5CC86_9BACL</name>
<feature type="compositionally biased region" description="Pro residues" evidence="1">
    <location>
        <begin position="93"/>
        <end position="103"/>
    </location>
</feature>
<dbReference type="EMBL" id="JAGKSP010000002">
    <property type="protein sequence ID" value="MBP3962758.1"/>
    <property type="molecule type" value="Genomic_DNA"/>
</dbReference>
<gene>
    <name evidence="4" type="ORF">I8J30_08575</name>
</gene>
<evidence type="ECO:0000256" key="2">
    <source>
        <dbReference type="SAM" id="SignalP"/>
    </source>
</evidence>
<comment type="caution">
    <text evidence="4">The sequence shown here is derived from an EMBL/GenBank/DDBJ whole genome shotgun (WGS) entry which is preliminary data.</text>
</comment>
<protein>
    <recommendedName>
        <fullName evidence="3">DUF4015 domain-containing protein</fullName>
    </recommendedName>
</protein>
<evidence type="ECO:0000256" key="1">
    <source>
        <dbReference type="SAM" id="MobiDB-lite"/>
    </source>
</evidence>
<keyword evidence="5" id="KW-1185">Reference proteome</keyword>
<organism evidence="4 5">
    <name type="scientific">Paenibacillus lignilyticus</name>
    <dbReference type="NCBI Taxonomy" id="1172615"/>
    <lineage>
        <taxon>Bacteria</taxon>
        <taxon>Bacillati</taxon>
        <taxon>Bacillota</taxon>
        <taxon>Bacilli</taxon>
        <taxon>Bacillales</taxon>
        <taxon>Paenibacillaceae</taxon>
        <taxon>Paenibacillus</taxon>
    </lineage>
</organism>
<dbReference type="RefSeq" id="WP_210657186.1">
    <property type="nucleotide sequence ID" value="NZ_JAGKSP010000002.1"/>
</dbReference>
<accession>A0ABS5CC86</accession>
<feature type="chain" id="PRO_5045599725" description="DUF4015 domain-containing protein" evidence="2">
    <location>
        <begin position="22"/>
        <end position="519"/>
    </location>
</feature>
<dbReference type="Gene3D" id="3.20.20.80">
    <property type="entry name" value="Glycosidases"/>
    <property type="match status" value="1"/>
</dbReference>
<dbReference type="Proteomes" id="UP000673394">
    <property type="component" value="Unassembled WGS sequence"/>
</dbReference>
<feature type="compositionally biased region" description="Low complexity" evidence="1">
    <location>
        <begin position="31"/>
        <end position="60"/>
    </location>
</feature>
<reference evidence="4 5" key="1">
    <citation type="submission" date="2021-04" db="EMBL/GenBank/DDBJ databases">
        <title>Paenibacillus sp. DLE-14 whole genome sequence.</title>
        <authorList>
            <person name="Ham Y.J."/>
        </authorList>
    </citation>
    <scope>NUCLEOTIDE SEQUENCE [LARGE SCALE GENOMIC DNA]</scope>
    <source>
        <strain evidence="4 5">DLE-14</strain>
    </source>
</reference>
<keyword evidence="2" id="KW-0732">Signal</keyword>
<evidence type="ECO:0000259" key="3">
    <source>
        <dbReference type="Pfam" id="PF13200"/>
    </source>
</evidence>
<feature type="region of interest" description="Disordered" evidence="1">
    <location>
        <begin position="22"/>
        <end position="110"/>
    </location>
</feature>
<feature type="signal peptide" evidence="2">
    <location>
        <begin position="1"/>
        <end position="21"/>
    </location>
</feature>
<evidence type="ECO:0000313" key="4">
    <source>
        <dbReference type="EMBL" id="MBP3962758.1"/>
    </source>
</evidence>
<dbReference type="PROSITE" id="PS51257">
    <property type="entry name" value="PROKAR_LIPOPROTEIN"/>
    <property type="match status" value="1"/>
</dbReference>
<dbReference type="Pfam" id="PF13200">
    <property type="entry name" value="DUF4015"/>
    <property type="match status" value="1"/>
</dbReference>
<sequence length="519" mass="57477">MKKHIAVSLLCALLLFTSACTSESSTNKDQPSSNTAPSTTPSTNNEPTTSPSDNTTNTEPVKPADDSSSTGTNDPVTSPSDDPATTPDDPATTPNPDPDPDSPPAFQSPYAFEYPDAVRGIYVTGWSAGGERMKSLLKLVDDTELNAMVIDIKDDDGYITFKPEGELNANGQNYMRDPNAIVKTLHDHNIYPIARIVAFKDTVLAKKHPELSYELDGKVWRNGNGDGFINPFLKSNWQYNVDVAILAAKLGFQEIQFDYVRFPEGFEKKDKVLAYSMGEYKDKKPTKFIEQEKAYAEETAAYEAGLPPLQSAYDTATTTYNGDKTDANKSALDAAKKALSDYKKTLPKAPDFSEKARFTQLRVDAITDFVHFAREQLKPYGVKVSVDIFGYSATLPEAPGIGQNFSRISENVDVISSMIYPSHWSDGYFGIKHPDTEPYRLVQEYAKREKEKLSALESPPISRPWIQDFTASWLAKGSYVHYGKEQVDAQIKALHDAGIHEYLLWNAGNKYTAGVNYTP</sequence>